<comment type="caution">
    <text evidence="2">The sequence shown here is derived from an EMBL/GenBank/DDBJ whole genome shotgun (WGS) entry which is preliminary data.</text>
</comment>
<evidence type="ECO:0000313" key="3">
    <source>
        <dbReference type="Proteomes" id="UP001189429"/>
    </source>
</evidence>
<dbReference type="InterPro" id="IPR028889">
    <property type="entry name" value="USP"/>
</dbReference>
<evidence type="ECO:0000313" key="2">
    <source>
        <dbReference type="EMBL" id="CAK0875566.1"/>
    </source>
</evidence>
<dbReference type="InterPro" id="IPR038765">
    <property type="entry name" value="Papain-like_cys_pep_sf"/>
</dbReference>
<dbReference type="InterPro" id="IPR001394">
    <property type="entry name" value="Peptidase_C19_UCH"/>
</dbReference>
<dbReference type="InterPro" id="IPR018200">
    <property type="entry name" value="USP_CS"/>
</dbReference>
<name>A0ABN9VSY8_9DINO</name>
<dbReference type="PROSITE" id="PS00972">
    <property type="entry name" value="USP_1"/>
    <property type="match status" value="1"/>
</dbReference>
<evidence type="ECO:0000259" key="1">
    <source>
        <dbReference type="PROSITE" id="PS50235"/>
    </source>
</evidence>
<accession>A0ABN9VSY8</accession>
<proteinExistence type="predicted"/>
<organism evidence="2 3">
    <name type="scientific">Prorocentrum cordatum</name>
    <dbReference type="NCBI Taxonomy" id="2364126"/>
    <lineage>
        <taxon>Eukaryota</taxon>
        <taxon>Sar</taxon>
        <taxon>Alveolata</taxon>
        <taxon>Dinophyceae</taxon>
        <taxon>Prorocentrales</taxon>
        <taxon>Prorocentraceae</taxon>
        <taxon>Prorocentrum</taxon>
    </lineage>
</organism>
<feature type="non-terminal residue" evidence="2">
    <location>
        <position position="1"/>
    </location>
</feature>
<dbReference type="Proteomes" id="UP001189429">
    <property type="component" value="Unassembled WGS sequence"/>
</dbReference>
<dbReference type="Pfam" id="PF00443">
    <property type="entry name" value="UCH"/>
    <property type="match status" value="1"/>
</dbReference>
<dbReference type="PROSITE" id="PS50235">
    <property type="entry name" value="USP_3"/>
    <property type="match status" value="1"/>
</dbReference>
<dbReference type="Gene3D" id="3.90.70.10">
    <property type="entry name" value="Cysteine proteinases"/>
    <property type="match status" value="1"/>
</dbReference>
<feature type="domain" description="USP" evidence="1">
    <location>
        <begin position="116"/>
        <end position="160"/>
    </location>
</feature>
<dbReference type="EMBL" id="CAUYUJ010017528">
    <property type="protein sequence ID" value="CAK0875566.1"/>
    <property type="molecule type" value="Genomic_DNA"/>
</dbReference>
<keyword evidence="3" id="KW-1185">Reference proteome</keyword>
<protein>
    <recommendedName>
        <fullName evidence="1">USP domain-containing protein</fullName>
    </recommendedName>
</protein>
<dbReference type="SUPFAM" id="SSF54001">
    <property type="entry name" value="Cysteine proteinases"/>
    <property type="match status" value="1"/>
</dbReference>
<reference evidence="2" key="1">
    <citation type="submission" date="2023-10" db="EMBL/GenBank/DDBJ databases">
        <authorList>
            <person name="Chen Y."/>
            <person name="Shah S."/>
            <person name="Dougan E. K."/>
            <person name="Thang M."/>
            <person name="Chan C."/>
        </authorList>
    </citation>
    <scope>NUCLEOTIDE SEQUENCE [LARGE SCALE GENOMIC DNA]</scope>
</reference>
<gene>
    <name evidence="2" type="ORF">PCOR1329_LOCUS60208</name>
</gene>
<sequence>DRAASAFHDALAFHQQHGRMPLRTKVGPEENYLAKRWARARRSTRLTPAARGLNMRIEALVAQSEAARQDDRRAARAEQALLMLHQHWCEGNDVHDEDRWRQPALHRSRGGQRPYPGLSNLCNTCYLNAPLQCLLHCPAARAALLGVESEGEPLVVQDPG</sequence>